<dbReference type="Gene3D" id="1.20.120.1630">
    <property type="match status" value="1"/>
</dbReference>
<dbReference type="OrthoDB" id="67965at2759"/>
<evidence type="ECO:0000313" key="3">
    <source>
        <dbReference type="Proteomes" id="UP000030762"/>
    </source>
</evidence>
<dbReference type="PROSITE" id="PS50244">
    <property type="entry name" value="S5A_REDUCTASE"/>
    <property type="match status" value="1"/>
</dbReference>
<dbReference type="eggNOG" id="ENOG502RMDK">
    <property type="taxonomic scope" value="Eukaryota"/>
</dbReference>
<proteinExistence type="predicted"/>
<keyword evidence="3" id="KW-1185">Reference proteome</keyword>
<keyword evidence="1" id="KW-0472">Membrane</keyword>
<feature type="transmembrane region" description="Helical" evidence="1">
    <location>
        <begin position="117"/>
        <end position="139"/>
    </location>
</feature>
<dbReference type="Pfam" id="PF06966">
    <property type="entry name" value="DUF1295"/>
    <property type="match status" value="1"/>
</dbReference>
<dbReference type="GeneID" id="19954294"/>
<evidence type="ECO:0000313" key="2">
    <source>
        <dbReference type="EMBL" id="EQC28692.1"/>
    </source>
</evidence>
<dbReference type="InParanoid" id="T0RG73"/>
<name>T0RG73_SAPDV</name>
<dbReference type="EMBL" id="JH767192">
    <property type="protein sequence ID" value="EQC28692.1"/>
    <property type="molecule type" value="Genomic_DNA"/>
</dbReference>
<sequence length="246" mass="27893">MEALYVRYVIPLKNYLMFDCLGGPRPLQLRYVINLQKGGTFPAMLFLMYYFDNWSMAAYLYTANHGSYGLVWLLKDLILPDKAWTPYITIPSTIVTALVLVGYWGAGYIVIAHRVEVSPGLACLCTTMNILGTVLMIGADTQKFFQLKYKPGLIEDGWVTWSRNTNYLGEMMLYLSFALLARHLFPFAVLALIWSLLFLSNMTTKELSFRNKEGGPAYMARTGFLIPNVGGWLSRFMAPMPKARTS</sequence>
<dbReference type="RefSeq" id="XP_008617884.1">
    <property type="nucleotide sequence ID" value="XM_008619662.1"/>
</dbReference>
<evidence type="ECO:0000256" key="1">
    <source>
        <dbReference type="SAM" id="Phobius"/>
    </source>
</evidence>
<keyword evidence="1" id="KW-0812">Transmembrane</keyword>
<reference evidence="2 3" key="1">
    <citation type="submission" date="2012-04" db="EMBL/GenBank/DDBJ databases">
        <title>The Genome Sequence of Saprolegnia declina VS20.</title>
        <authorList>
            <consortium name="The Broad Institute Genome Sequencing Platform"/>
            <person name="Russ C."/>
            <person name="Nusbaum C."/>
            <person name="Tyler B."/>
            <person name="van West P."/>
            <person name="Dieguez-Uribeondo J."/>
            <person name="de Bruijn I."/>
            <person name="Tripathy S."/>
            <person name="Jiang R."/>
            <person name="Young S.K."/>
            <person name="Zeng Q."/>
            <person name="Gargeya S."/>
            <person name="Fitzgerald M."/>
            <person name="Haas B."/>
            <person name="Abouelleil A."/>
            <person name="Alvarado L."/>
            <person name="Arachchi H.M."/>
            <person name="Berlin A."/>
            <person name="Chapman S.B."/>
            <person name="Goldberg J."/>
            <person name="Griggs A."/>
            <person name="Gujja S."/>
            <person name="Hansen M."/>
            <person name="Howarth C."/>
            <person name="Imamovic A."/>
            <person name="Larimer J."/>
            <person name="McCowen C."/>
            <person name="Montmayeur A."/>
            <person name="Murphy C."/>
            <person name="Neiman D."/>
            <person name="Pearson M."/>
            <person name="Priest M."/>
            <person name="Roberts A."/>
            <person name="Saif S."/>
            <person name="Shea T."/>
            <person name="Sisk P."/>
            <person name="Sykes S."/>
            <person name="Wortman J."/>
            <person name="Nusbaum C."/>
            <person name="Birren B."/>
        </authorList>
    </citation>
    <scope>NUCLEOTIDE SEQUENCE [LARGE SCALE GENOMIC DNA]</scope>
    <source>
        <strain evidence="2 3">VS20</strain>
    </source>
</reference>
<gene>
    <name evidence="2" type="ORF">SDRG_13567</name>
</gene>
<dbReference type="InterPro" id="IPR010721">
    <property type="entry name" value="UstE-like"/>
</dbReference>
<dbReference type="Proteomes" id="UP000030762">
    <property type="component" value="Unassembled WGS sequence"/>
</dbReference>
<organism evidence="2 3">
    <name type="scientific">Saprolegnia diclina (strain VS20)</name>
    <dbReference type="NCBI Taxonomy" id="1156394"/>
    <lineage>
        <taxon>Eukaryota</taxon>
        <taxon>Sar</taxon>
        <taxon>Stramenopiles</taxon>
        <taxon>Oomycota</taxon>
        <taxon>Saprolegniomycetes</taxon>
        <taxon>Saprolegniales</taxon>
        <taxon>Saprolegniaceae</taxon>
        <taxon>Saprolegnia</taxon>
    </lineage>
</organism>
<feature type="transmembrane region" description="Helical" evidence="1">
    <location>
        <begin position="173"/>
        <end position="198"/>
    </location>
</feature>
<dbReference type="VEuPathDB" id="FungiDB:SDRG_13567"/>
<dbReference type="AlphaFoldDB" id="T0RG73"/>
<dbReference type="OMA" id="YWVAPYI"/>
<keyword evidence="1" id="KW-1133">Transmembrane helix</keyword>
<protein>
    <submittedName>
        <fullName evidence="2">Uncharacterized protein</fullName>
    </submittedName>
</protein>
<feature type="transmembrane region" description="Helical" evidence="1">
    <location>
        <begin position="86"/>
        <end position="111"/>
    </location>
</feature>
<accession>T0RG73</accession>